<dbReference type="RefSeq" id="WP_151063885.1">
    <property type="nucleotide sequence ID" value="NZ_CABVPL010000018.1"/>
</dbReference>
<reference evidence="1 3" key="1">
    <citation type="submission" date="2019-09" db="EMBL/GenBank/DDBJ databases">
        <title>Draft genome sequences of 48 bacterial type strains from the CCUG.</title>
        <authorList>
            <person name="Tunovic T."/>
            <person name="Pineiro-Iglesias B."/>
            <person name="Unosson C."/>
            <person name="Inganas E."/>
            <person name="Ohlen M."/>
            <person name="Cardew S."/>
            <person name="Jensie-Markopoulos S."/>
            <person name="Salva-Serra F."/>
            <person name="Jaen-Luchoro D."/>
            <person name="Karlsson R."/>
            <person name="Svensson-Stadler L."/>
            <person name="Chun J."/>
            <person name="Moore E."/>
        </authorList>
    </citation>
    <scope>NUCLEOTIDE SEQUENCE [LARGE SCALE GENOMIC DNA]</scope>
    <source>
        <strain evidence="1 3">CCUG 54555</strain>
    </source>
</reference>
<proteinExistence type="predicted"/>
<dbReference type="EMBL" id="VZOJ01000016">
    <property type="protein sequence ID" value="KAB0643085.1"/>
    <property type="molecule type" value="Genomic_DNA"/>
</dbReference>
<name>A0A6H9T2S3_9BURK</name>
<accession>A0A6H9T2S3</accession>
<evidence type="ECO:0000313" key="4">
    <source>
        <dbReference type="Proteomes" id="UP000494222"/>
    </source>
</evidence>
<evidence type="ECO:0000313" key="2">
    <source>
        <dbReference type="EMBL" id="VWB63620.1"/>
    </source>
</evidence>
<sequence>MECSNRFPRVLRVSPALRRLPGAYAARRLGDVHDVRQRPDGSRDARRTARACRIAWPAFDAADGAASESGS</sequence>
<evidence type="ECO:0000313" key="1">
    <source>
        <dbReference type="EMBL" id="KAB0643085.1"/>
    </source>
</evidence>
<dbReference type="Proteomes" id="UP000494222">
    <property type="component" value="Unassembled WGS sequence"/>
</dbReference>
<evidence type="ECO:0000313" key="3">
    <source>
        <dbReference type="Proteomes" id="UP000430232"/>
    </source>
</evidence>
<reference evidence="2 4" key="2">
    <citation type="submission" date="2019-09" db="EMBL/GenBank/DDBJ databases">
        <authorList>
            <person name="Depoorter E."/>
        </authorList>
    </citation>
    <scope>NUCLEOTIDE SEQUENCE [LARGE SCALE GENOMIC DNA]</scope>
    <source>
        <strain evidence="2">LMG 24064</strain>
    </source>
</reference>
<dbReference type="AlphaFoldDB" id="A0A6H9T2S3"/>
<protein>
    <submittedName>
        <fullName evidence="1">Uncharacterized protein</fullName>
    </submittedName>
</protein>
<dbReference type="Proteomes" id="UP000430232">
    <property type="component" value="Unassembled WGS sequence"/>
</dbReference>
<dbReference type="EMBL" id="CABVPL010000018">
    <property type="protein sequence ID" value="VWB63620.1"/>
    <property type="molecule type" value="Genomic_DNA"/>
</dbReference>
<dbReference type="GeneID" id="99790221"/>
<keyword evidence="3" id="KW-1185">Reference proteome</keyword>
<gene>
    <name evidence="2" type="ORF">BLA24064_02948</name>
    <name evidence="1" type="ORF">F7R21_08675</name>
</gene>
<organism evidence="1 3">
    <name type="scientific">Burkholderia latens</name>
    <dbReference type="NCBI Taxonomy" id="488446"/>
    <lineage>
        <taxon>Bacteria</taxon>
        <taxon>Pseudomonadati</taxon>
        <taxon>Pseudomonadota</taxon>
        <taxon>Betaproteobacteria</taxon>
        <taxon>Burkholderiales</taxon>
        <taxon>Burkholderiaceae</taxon>
        <taxon>Burkholderia</taxon>
        <taxon>Burkholderia cepacia complex</taxon>
    </lineage>
</organism>